<keyword evidence="3" id="KW-1185">Reference proteome</keyword>
<feature type="region of interest" description="Disordered" evidence="1">
    <location>
        <begin position="1"/>
        <end position="44"/>
    </location>
</feature>
<accession>A0A5B7G4H9</accession>
<evidence type="ECO:0000256" key="1">
    <source>
        <dbReference type="SAM" id="MobiDB-lite"/>
    </source>
</evidence>
<protein>
    <submittedName>
        <fullName evidence="2">Uncharacterized protein</fullName>
    </submittedName>
</protein>
<proteinExistence type="predicted"/>
<sequence>MTNRSPINICSCHSTNTASQPRAEGEPAFPIGDSTSSGPAKTPRHLRPFVSKAWVVQASGGSVSGLHLHPHLAATHPSQPLLNITWRITYSSPQLILVLLIPS</sequence>
<feature type="compositionally biased region" description="Polar residues" evidence="1">
    <location>
        <begin position="1"/>
        <end position="20"/>
    </location>
</feature>
<evidence type="ECO:0000313" key="3">
    <source>
        <dbReference type="Proteomes" id="UP000324222"/>
    </source>
</evidence>
<evidence type="ECO:0000313" key="2">
    <source>
        <dbReference type="EMBL" id="MPC52098.1"/>
    </source>
</evidence>
<dbReference type="AlphaFoldDB" id="A0A5B7G4H9"/>
<gene>
    <name evidence="2" type="ORF">E2C01_045958</name>
</gene>
<comment type="caution">
    <text evidence="2">The sequence shown here is derived from an EMBL/GenBank/DDBJ whole genome shotgun (WGS) entry which is preliminary data.</text>
</comment>
<reference evidence="2 3" key="1">
    <citation type="submission" date="2019-05" db="EMBL/GenBank/DDBJ databases">
        <title>Another draft genome of Portunus trituberculatus and its Hox gene families provides insights of decapod evolution.</title>
        <authorList>
            <person name="Jeong J.-H."/>
            <person name="Song I."/>
            <person name="Kim S."/>
            <person name="Choi T."/>
            <person name="Kim D."/>
            <person name="Ryu S."/>
            <person name="Kim W."/>
        </authorList>
    </citation>
    <scope>NUCLEOTIDE SEQUENCE [LARGE SCALE GENOMIC DNA]</scope>
    <source>
        <tissue evidence="2">Muscle</tissue>
    </source>
</reference>
<dbReference type="EMBL" id="VSRR010010618">
    <property type="protein sequence ID" value="MPC52098.1"/>
    <property type="molecule type" value="Genomic_DNA"/>
</dbReference>
<dbReference type="Proteomes" id="UP000324222">
    <property type="component" value="Unassembled WGS sequence"/>
</dbReference>
<organism evidence="2 3">
    <name type="scientific">Portunus trituberculatus</name>
    <name type="common">Swimming crab</name>
    <name type="synonym">Neptunus trituberculatus</name>
    <dbReference type="NCBI Taxonomy" id="210409"/>
    <lineage>
        <taxon>Eukaryota</taxon>
        <taxon>Metazoa</taxon>
        <taxon>Ecdysozoa</taxon>
        <taxon>Arthropoda</taxon>
        <taxon>Crustacea</taxon>
        <taxon>Multicrustacea</taxon>
        <taxon>Malacostraca</taxon>
        <taxon>Eumalacostraca</taxon>
        <taxon>Eucarida</taxon>
        <taxon>Decapoda</taxon>
        <taxon>Pleocyemata</taxon>
        <taxon>Brachyura</taxon>
        <taxon>Eubrachyura</taxon>
        <taxon>Portunoidea</taxon>
        <taxon>Portunidae</taxon>
        <taxon>Portuninae</taxon>
        <taxon>Portunus</taxon>
    </lineage>
</organism>
<name>A0A5B7G4H9_PORTR</name>